<evidence type="ECO:0000313" key="1">
    <source>
        <dbReference type="EMBL" id="KAK3244891.1"/>
    </source>
</evidence>
<accession>A0AAE0BY32</accession>
<name>A0AAE0BY32_9CHLO</name>
<organism evidence="1 2">
    <name type="scientific">Cymbomonas tetramitiformis</name>
    <dbReference type="NCBI Taxonomy" id="36881"/>
    <lineage>
        <taxon>Eukaryota</taxon>
        <taxon>Viridiplantae</taxon>
        <taxon>Chlorophyta</taxon>
        <taxon>Pyramimonadophyceae</taxon>
        <taxon>Pyramimonadales</taxon>
        <taxon>Pyramimonadaceae</taxon>
        <taxon>Cymbomonas</taxon>
    </lineage>
</organism>
<proteinExistence type="predicted"/>
<gene>
    <name evidence="1" type="ORF">CYMTET_45518</name>
</gene>
<dbReference type="AlphaFoldDB" id="A0AAE0BY32"/>
<evidence type="ECO:0000313" key="2">
    <source>
        <dbReference type="Proteomes" id="UP001190700"/>
    </source>
</evidence>
<reference evidence="1 2" key="1">
    <citation type="journal article" date="2015" name="Genome Biol. Evol.">
        <title>Comparative Genomics of a Bacterivorous Green Alga Reveals Evolutionary Causalities and Consequences of Phago-Mixotrophic Mode of Nutrition.</title>
        <authorList>
            <person name="Burns J.A."/>
            <person name="Paasch A."/>
            <person name="Narechania A."/>
            <person name="Kim E."/>
        </authorList>
    </citation>
    <scope>NUCLEOTIDE SEQUENCE [LARGE SCALE GENOMIC DNA]</scope>
    <source>
        <strain evidence="1 2">PLY_AMNH</strain>
    </source>
</reference>
<dbReference type="EMBL" id="LGRX02031252">
    <property type="protein sequence ID" value="KAK3244891.1"/>
    <property type="molecule type" value="Genomic_DNA"/>
</dbReference>
<keyword evidence="2" id="KW-1185">Reference proteome</keyword>
<comment type="caution">
    <text evidence="1">The sequence shown here is derived from an EMBL/GenBank/DDBJ whole genome shotgun (WGS) entry which is preliminary data.</text>
</comment>
<protein>
    <submittedName>
        <fullName evidence="1">Uncharacterized protein</fullName>
    </submittedName>
</protein>
<sequence length="162" mass="18111">MTTTGDIFQGPSGSTSCPVVAFRNVFPPDLLAHLHRDFLRVVDSDYEPPGNPASLTFGTYWFEASSAANSLSGRNGIERAIDYLRWNVLPSCMEMSSFAGAEWWFQEQDNEDSPKEFHTDCDIQVHTRKPMRFLFQLRTSGARAPGRPTELGAPIPGLRMLV</sequence>
<dbReference type="Proteomes" id="UP001190700">
    <property type="component" value="Unassembled WGS sequence"/>
</dbReference>